<feature type="compositionally biased region" description="Basic and acidic residues" evidence="6">
    <location>
        <begin position="393"/>
        <end position="410"/>
    </location>
</feature>
<dbReference type="Pfam" id="PF00226">
    <property type="entry name" value="DnaJ"/>
    <property type="match status" value="1"/>
</dbReference>
<dbReference type="EMBL" id="RZGK01000003">
    <property type="protein sequence ID" value="KAF9700087.1"/>
    <property type="molecule type" value="Genomic_DNA"/>
</dbReference>
<feature type="compositionally biased region" description="Polar residues" evidence="6">
    <location>
        <begin position="359"/>
        <end position="370"/>
    </location>
</feature>
<protein>
    <recommendedName>
        <fullName evidence="7">J domain-containing protein</fullName>
    </recommendedName>
</protein>
<feature type="compositionally biased region" description="Basic and acidic residues" evidence="6">
    <location>
        <begin position="126"/>
        <end position="165"/>
    </location>
</feature>
<evidence type="ECO:0000313" key="8">
    <source>
        <dbReference type="EMBL" id="KAF9700087.1"/>
    </source>
</evidence>
<evidence type="ECO:0000313" key="9">
    <source>
        <dbReference type="Proteomes" id="UP000651452"/>
    </source>
</evidence>
<feature type="region of interest" description="Disordered" evidence="6">
    <location>
        <begin position="315"/>
        <end position="418"/>
    </location>
</feature>
<dbReference type="CDD" id="cd06257">
    <property type="entry name" value="DnaJ"/>
    <property type="match status" value="1"/>
</dbReference>
<reference evidence="8" key="1">
    <citation type="submission" date="2018-12" db="EMBL/GenBank/DDBJ databases">
        <authorList>
            <person name="Syme R.A."/>
            <person name="Farfan-Caceres L."/>
            <person name="Lichtenzveig J."/>
        </authorList>
    </citation>
    <scope>NUCLEOTIDE SEQUENCE</scope>
    <source>
        <strain evidence="8">Al4</strain>
    </source>
</reference>
<evidence type="ECO:0000256" key="4">
    <source>
        <dbReference type="ARBA" id="ARBA00023186"/>
    </source>
</evidence>
<keyword evidence="4" id="KW-0143">Chaperone</keyword>
<accession>A0A8H7MMI4</accession>
<comment type="subcellular location">
    <subcellularLocation>
        <location evidence="2">Cytoplasm</location>
    </subcellularLocation>
    <subcellularLocation>
        <location evidence="1">Nucleus</location>
    </subcellularLocation>
</comment>
<feature type="compositionally biased region" description="Low complexity" evidence="6">
    <location>
        <begin position="334"/>
        <end position="354"/>
    </location>
</feature>
<dbReference type="InterPro" id="IPR036869">
    <property type="entry name" value="J_dom_sf"/>
</dbReference>
<reference evidence="8" key="2">
    <citation type="submission" date="2020-09" db="EMBL/GenBank/DDBJ databases">
        <title>Reference genome assembly for Australian Ascochyta lentis isolate Al4.</title>
        <authorList>
            <person name="Lee R.C."/>
            <person name="Farfan-Caceres L.M."/>
            <person name="Debler J.W."/>
            <person name="Williams A.H."/>
            <person name="Henares B.M."/>
        </authorList>
    </citation>
    <scope>NUCLEOTIDE SEQUENCE</scope>
    <source>
        <strain evidence="8">Al4</strain>
    </source>
</reference>
<feature type="compositionally biased region" description="Basic and acidic residues" evidence="6">
    <location>
        <begin position="103"/>
        <end position="114"/>
    </location>
</feature>
<dbReference type="SMART" id="SM00271">
    <property type="entry name" value="DnaJ"/>
    <property type="match status" value="1"/>
</dbReference>
<gene>
    <name evidence="8" type="ORF">EKO04_001909</name>
</gene>
<dbReference type="GO" id="GO:0005681">
    <property type="term" value="C:spliceosomal complex"/>
    <property type="evidence" value="ECO:0007669"/>
    <property type="project" value="TreeGrafter"/>
</dbReference>
<dbReference type="PANTHER" id="PTHR44313:SF1">
    <property type="entry name" value="DNAJ HOMOLOG SUBFAMILY C MEMBER 17"/>
    <property type="match status" value="1"/>
</dbReference>
<evidence type="ECO:0000256" key="5">
    <source>
        <dbReference type="ARBA" id="ARBA00023242"/>
    </source>
</evidence>
<dbReference type="GO" id="GO:0005737">
    <property type="term" value="C:cytoplasm"/>
    <property type="evidence" value="ECO:0007669"/>
    <property type="project" value="UniProtKB-SubCell"/>
</dbReference>
<dbReference type="Gene3D" id="3.30.70.330">
    <property type="match status" value="1"/>
</dbReference>
<dbReference type="PRINTS" id="PR00625">
    <property type="entry name" value="JDOMAIN"/>
</dbReference>
<dbReference type="OrthoDB" id="376357at2759"/>
<comment type="caution">
    <text evidence="8">The sequence shown here is derived from an EMBL/GenBank/DDBJ whole genome shotgun (WGS) entry which is preliminary data.</text>
</comment>
<dbReference type="SUPFAM" id="SSF46565">
    <property type="entry name" value="Chaperone J-domain"/>
    <property type="match status" value="1"/>
</dbReference>
<dbReference type="Gene3D" id="1.10.287.110">
    <property type="entry name" value="DnaJ domain"/>
    <property type="match status" value="1"/>
</dbReference>
<feature type="domain" description="J" evidence="7">
    <location>
        <begin position="18"/>
        <end position="83"/>
    </location>
</feature>
<evidence type="ECO:0000259" key="7">
    <source>
        <dbReference type="PROSITE" id="PS50076"/>
    </source>
</evidence>
<evidence type="ECO:0000256" key="3">
    <source>
        <dbReference type="ARBA" id="ARBA00022490"/>
    </source>
</evidence>
<evidence type="ECO:0000256" key="6">
    <source>
        <dbReference type="SAM" id="MobiDB-lite"/>
    </source>
</evidence>
<dbReference type="Proteomes" id="UP000651452">
    <property type="component" value="Unassembled WGS sequence"/>
</dbReference>
<keyword evidence="3" id="KW-0963">Cytoplasm</keyword>
<feature type="compositionally biased region" description="Basic and acidic residues" evidence="6">
    <location>
        <begin position="315"/>
        <end position="333"/>
    </location>
</feature>
<name>A0A8H7MMI4_9PLEO</name>
<evidence type="ECO:0000256" key="1">
    <source>
        <dbReference type="ARBA" id="ARBA00004123"/>
    </source>
</evidence>
<dbReference type="PANTHER" id="PTHR44313">
    <property type="entry name" value="DNAJ HOMOLOG SUBFAMILY C MEMBER 17"/>
    <property type="match status" value="1"/>
</dbReference>
<feature type="region of interest" description="Disordered" evidence="6">
    <location>
        <begin position="102"/>
        <end position="192"/>
    </location>
</feature>
<sequence length="418" mass="47052">MGDNNKDLEDLARSTTEDYYELLGVPFDAEESTIKRAYRKASIRYHPDKNPDSKDAADKFINLGLARDILIDAKLKGEYDRARTRRREKAFQDELLTGNRRKMKEELERRERESANFGASLKRKRAENMSEAEKREQEIQRLAEDGRRRRKEMQERREKARKEDEAAAAATAEPVKSQEPQAPKPGQSADIDRTIKVRFHRDSETAAWDRDTIRSLFSKYGNIDSVIITGKDKKLKLEGQKLRKLVATVFIVYKRLDHAHAAVSDAKEDFPALESVAWVNGEPDLTSTAAHANGIAPKTASLEEITMMRLKEAGKKQMEEQTRKHAAAEEAVKAARAPTFATPANPSTPSTPVPKSFRASLNSSLGTTPLSVPKFSFSPMTPSSGEVTKMRLKNAEKKQLEEQIRKREAAEEAAEAAV</sequence>
<dbReference type="GO" id="GO:0000390">
    <property type="term" value="P:spliceosomal complex disassembly"/>
    <property type="evidence" value="ECO:0007669"/>
    <property type="project" value="TreeGrafter"/>
</dbReference>
<organism evidence="8 9">
    <name type="scientific">Ascochyta lentis</name>
    <dbReference type="NCBI Taxonomy" id="205686"/>
    <lineage>
        <taxon>Eukaryota</taxon>
        <taxon>Fungi</taxon>
        <taxon>Dikarya</taxon>
        <taxon>Ascomycota</taxon>
        <taxon>Pezizomycotina</taxon>
        <taxon>Dothideomycetes</taxon>
        <taxon>Pleosporomycetidae</taxon>
        <taxon>Pleosporales</taxon>
        <taxon>Pleosporineae</taxon>
        <taxon>Didymellaceae</taxon>
        <taxon>Ascochyta</taxon>
    </lineage>
</organism>
<dbReference type="InterPro" id="IPR012677">
    <property type="entry name" value="Nucleotide-bd_a/b_plait_sf"/>
</dbReference>
<keyword evidence="5" id="KW-0539">Nucleus</keyword>
<dbReference type="PROSITE" id="PS50076">
    <property type="entry name" value="DNAJ_2"/>
    <property type="match status" value="1"/>
</dbReference>
<dbReference type="InterPro" id="IPR001623">
    <property type="entry name" value="DnaJ_domain"/>
</dbReference>
<dbReference type="InterPro" id="IPR052094">
    <property type="entry name" value="Pre-mRNA-splicing_ERAD"/>
</dbReference>
<dbReference type="AlphaFoldDB" id="A0A8H7MMI4"/>
<keyword evidence="9" id="KW-1185">Reference proteome</keyword>
<evidence type="ECO:0000256" key="2">
    <source>
        <dbReference type="ARBA" id="ARBA00004496"/>
    </source>
</evidence>
<proteinExistence type="predicted"/>